<keyword evidence="4" id="KW-0238">DNA-binding</keyword>
<keyword evidence="1" id="KW-0547">Nucleotide-binding</keyword>
<dbReference type="Gene3D" id="1.10.8.60">
    <property type="match status" value="1"/>
</dbReference>
<dbReference type="CDD" id="cd00009">
    <property type="entry name" value="AAA"/>
    <property type="match status" value="1"/>
</dbReference>
<keyword evidence="2" id="KW-0067">ATP-binding</keyword>
<evidence type="ECO:0000313" key="8">
    <source>
        <dbReference type="EMBL" id="PXF28797.1"/>
    </source>
</evidence>
<reference evidence="8 9" key="1">
    <citation type="submission" date="2015-03" db="EMBL/GenBank/DDBJ databases">
        <authorList>
            <person name="Krishnan R."/>
            <person name="Midha S."/>
            <person name="Patil P.B."/>
            <person name="Rameshkumar N."/>
        </authorList>
    </citation>
    <scope>NUCLEOTIDE SEQUENCE [LARGE SCALE GENOMIC DNA]</scope>
    <source>
        <strain evidence="8 9">L1E11</strain>
    </source>
</reference>
<dbReference type="InterPro" id="IPR058031">
    <property type="entry name" value="AAA_lid_NorR"/>
</dbReference>
<protein>
    <submittedName>
        <fullName evidence="8">Fis family transcriptional regulator</fullName>
    </submittedName>
</protein>
<dbReference type="Pfam" id="PF25601">
    <property type="entry name" value="AAA_lid_14"/>
    <property type="match status" value="1"/>
</dbReference>
<keyword evidence="3" id="KW-0805">Transcription regulation</keyword>
<dbReference type="InterPro" id="IPR009057">
    <property type="entry name" value="Homeodomain-like_sf"/>
</dbReference>
<evidence type="ECO:0000256" key="2">
    <source>
        <dbReference type="ARBA" id="ARBA00022840"/>
    </source>
</evidence>
<dbReference type="Gene3D" id="3.30.450.40">
    <property type="match status" value="1"/>
</dbReference>
<evidence type="ECO:0000313" key="9">
    <source>
        <dbReference type="Proteomes" id="UP000248090"/>
    </source>
</evidence>
<evidence type="ECO:0000259" key="7">
    <source>
        <dbReference type="PROSITE" id="PS50045"/>
    </source>
</evidence>
<dbReference type="PROSITE" id="PS00676">
    <property type="entry name" value="SIGMA54_INTERACT_2"/>
    <property type="match status" value="1"/>
</dbReference>
<proteinExistence type="predicted"/>
<dbReference type="InterPro" id="IPR025662">
    <property type="entry name" value="Sigma_54_int_dom_ATP-bd_1"/>
</dbReference>
<keyword evidence="5" id="KW-0804">Transcription</keyword>
<dbReference type="PANTHER" id="PTHR32071">
    <property type="entry name" value="TRANSCRIPTIONAL REGULATORY PROTEIN"/>
    <property type="match status" value="1"/>
</dbReference>
<dbReference type="InterPro" id="IPR002197">
    <property type="entry name" value="HTH_Fis"/>
</dbReference>
<dbReference type="InterPro" id="IPR003018">
    <property type="entry name" value="GAF"/>
</dbReference>
<dbReference type="EMBL" id="LAPT01000145">
    <property type="protein sequence ID" value="PXF28797.1"/>
    <property type="molecule type" value="Genomic_DNA"/>
</dbReference>
<dbReference type="PROSITE" id="PS00675">
    <property type="entry name" value="SIGMA54_INTERACT_1"/>
    <property type="match status" value="1"/>
</dbReference>
<dbReference type="InterPro" id="IPR025943">
    <property type="entry name" value="Sigma_54_int_dom_ATP-bd_2"/>
</dbReference>
<dbReference type="InterPro" id="IPR029016">
    <property type="entry name" value="GAF-like_dom_sf"/>
</dbReference>
<dbReference type="Pfam" id="PF00158">
    <property type="entry name" value="Sigma54_activat"/>
    <property type="match status" value="1"/>
</dbReference>
<dbReference type="InterPro" id="IPR027417">
    <property type="entry name" value="P-loop_NTPase"/>
</dbReference>
<dbReference type="Proteomes" id="UP000248090">
    <property type="component" value="Unassembled WGS sequence"/>
</dbReference>
<evidence type="ECO:0000256" key="5">
    <source>
        <dbReference type="ARBA" id="ARBA00023163"/>
    </source>
</evidence>
<gene>
    <name evidence="8" type="ORF">WH50_24230</name>
</gene>
<comment type="caution">
    <text evidence="8">The sequence shown here is derived from an EMBL/GenBank/DDBJ whole genome shotgun (WGS) entry which is preliminary data.</text>
</comment>
<name>A0ABX5LQD9_9GAMM</name>
<dbReference type="Pfam" id="PF02954">
    <property type="entry name" value="HTH_8"/>
    <property type="match status" value="1"/>
</dbReference>
<dbReference type="Gene3D" id="3.40.50.300">
    <property type="entry name" value="P-loop containing nucleotide triphosphate hydrolases"/>
    <property type="match status" value="1"/>
</dbReference>
<dbReference type="Pfam" id="PF01590">
    <property type="entry name" value="GAF"/>
    <property type="match status" value="1"/>
</dbReference>
<evidence type="ECO:0000256" key="4">
    <source>
        <dbReference type="ARBA" id="ARBA00023125"/>
    </source>
</evidence>
<accession>A0ABX5LQD9</accession>
<evidence type="ECO:0000256" key="6">
    <source>
        <dbReference type="SAM" id="MobiDB-lite"/>
    </source>
</evidence>
<dbReference type="Gene3D" id="1.10.10.60">
    <property type="entry name" value="Homeodomain-like"/>
    <property type="match status" value="1"/>
</dbReference>
<evidence type="ECO:0000256" key="1">
    <source>
        <dbReference type="ARBA" id="ARBA00022741"/>
    </source>
</evidence>
<dbReference type="SUPFAM" id="SSF46689">
    <property type="entry name" value="Homeodomain-like"/>
    <property type="match status" value="1"/>
</dbReference>
<feature type="domain" description="Sigma-54 factor interaction" evidence="7">
    <location>
        <begin position="337"/>
        <end position="564"/>
    </location>
</feature>
<evidence type="ECO:0000256" key="3">
    <source>
        <dbReference type="ARBA" id="ARBA00023015"/>
    </source>
</evidence>
<dbReference type="SMART" id="SM00382">
    <property type="entry name" value="AAA"/>
    <property type="match status" value="1"/>
</dbReference>
<dbReference type="PROSITE" id="PS50045">
    <property type="entry name" value="SIGMA54_INTERACT_4"/>
    <property type="match status" value="1"/>
</dbReference>
<sequence>MAPHSDGANHEKLILDSWARCRDYGLTPSTQPELHRPSAGDVGVLLEAHQFLVQTTYHEVLPYYEHILSNSHCLIMLADGRGQLLQSWGDQRFLEPGYTQGFEAGTSWIERYTGTNAIGTALATGQAIQIHRDEHFLKANRFMTGSAAPIFDASRSLIGVLDVSSDTYLPQTHTLGMVKMMTQSVENRLIINLFKGEHFFLTFNTNLDSLDSQWAGILVFTEQGQVISANRRADILLGLELSMVNIESLFDTTLRNLINHPEGLPMQLTASGKYRFYATVKRPVHVRVIPRDFRQNHRAAATEPAKPSLPLREVPLPNLLAQHKRLPANQPFTLDAIDLGDPRISKAVRQAKRILDKDIPILIHGETGVGKEVFVKALHETSDRAAYPLVAVNCAAIPGDLVESELFGYEKGAFTGASQKGSMGLIRKAHKGTLFLDELGDMPLKVQARLLRVLQERKVTPLGSTESYPVDIRLVSATNRSLKTDVEQGLFRQDLYYRVTGLNLELPPLRERQDKTALFHALWDRYREADQEAGLSEEVLALFHRHPWPGNVRQLVSVLQIALAMADTDLITAEHLPDDFFADLQEQPHVTVPTTLAAETAAEAVEMGETSEAEATPANGQSFPEQLFPEQSLPKLYQHYEGNISMLARHLGISRTTLYKRLKELGLHS</sequence>
<dbReference type="InterPro" id="IPR003593">
    <property type="entry name" value="AAA+_ATPase"/>
</dbReference>
<dbReference type="SUPFAM" id="SSF52540">
    <property type="entry name" value="P-loop containing nucleoside triphosphate hydrolases"/>
    <property type="match status" value="1"/>
</dbReference>
<organism evidence="8 9">
    <name type="scientific">Pokkaliibacter plantistimulans</name>
    <dbReference type="NCBI Taxonomy" id="1635171"/>
    <lineage>
        <taxon>Bacteria</taxon>
        <taxon>Pseudomonadati</taxon>
        <taxon>Pseudomonadota</taxon>
        <taxon>Gammaproteobacteria</taxon>
        <taxon>Oceanospirillales</taxon>
        <taxon>Balneatrichaceae</taxon>
        <taxon>Pokkaliibacter</taxon>
    </lineage>
</organism>
<keyword evidence="9" id="KW-1185">Reference proteome</keyword>
<dbReference type="InterPro" id="IPR002078">
    <property type="entry name" value="Sigma_54_int"/>
</dbReference>
<dbReference type="PANTHER" id="PTHR32071:SF77">
    <property type="entry name" value="TRANSCRIPTIONAL REGULATORY PROTEIN"/>
    <property type="match status" value="1"/>
</dbReference>
<feature type="region of interest" description="Disordered" evidence="6">
    <location>
        <begin position="605"/>
        <end position="625"/>
    </location>
</feature>